<dbReference type="GO" id="GO:0000166">
    <property type="term" value="F:nucleotide binding"/>
    <property type="evidence" value="ECO:0007669"/>
    <property type="project" value="InterPro"/>
</dbReference>
<name>A0A7G9Z3H5_9EURY</name>
<dbReference type="InterPro" id="IPR036397">
    <property type="entry name" value="RNaseH_sf"/>
</dbReference>
<keyword evidence="2 7" id="KW-0808">Transferase</keyword>
<dbReference type="Gene3D" id="3.30.342.10">
    <property type="entry name" value="DNA Polymerase, chain B, domain 1"/>
    <property type="match status" value="1"/>
</dbReference>
<dbReference type="InterPro" id="IPR050240">
    <property type="entry name" value="DNA_pol_type-B"/>
</dbReference>
<dbReference type="PANTHER" id="PTHR10322">
    <property type="entry name" value="DNA POLYMERASE CATALYTIC SUBUNIT"/>
    <property type="match status" value="1"/>
</dbReference>
<evidence type="ECO:0000313" key="10">
    <source>
        <dbReference type="EMBL" id="QNO54809.1"/>
    </source>
</evidence>
<evidence type="ECO:0000256" key="2">
    <source>
        <dbReference type="ARBA" id="ARBA00022679"/>
    </source>
</evidence>
<dbReference type="InterPro" id="IPR023211">
    <property type="entry name" value="DNA_pol_palm_dom_sf"/>
</dbReference>
<dbReference type="EMBL" id="MT631593">
    <property type="protein sequence ID" value="QNO54809.1"/>
    <property type="molecule type" value="Genomic_DNA"/>
</dbReference>
<dbReference type="Gene3D" id="3.30.420.10">
    <property type="entry name" value="Ribonuclease H-like superfamily/Ribonuclease H"/>
    <property type="match status" value="1"/>
</dbReference>
<evidence type="ECO:0000256" key="6">
    <source>
        <dbReference type="ARBA" id="ARBA00049244"/>
    </source>
</evidence>
<keyword evidence="4 7" id="KW-0239">DNA-directed DNA polymerase</keyword>
<dbReference type="InterPro" id="IPR042087">
    <property type="entry name" value="DNA_pol_B_thumb"/>
</dbReference>
<protein>
    <recommendedName>
        <fullName evidence="7">DNA polymerase</fullName>
        <ecNumber evidence="7">2.7.7.7</ecNumber>
    </recommendedName>
</protein>
<organism evidence="10">
    <name type="scientific">Candidatus Methanophaga sp. ANME-1 ERB7</name>
    <dbReference type="NCBI Taxonomy" id="2759913"/>
    <lineage>
        <taxon>Archaea</taxon>
        <taxon>Methanobacteriati</taxon>
        <taxon>Methanobacteriota</taxon>
        <taxon>Stenosarchaea group</taxon>
        <taxon>Methanomicrobia</taxon>
        <taxon>Candidatus Methanophagales</taxon>
        <taxon>Candidatus Methanophagaceae</taxon>
        <taxon>Candidatus Methanophaga</taxon>
    </lineage>
</organism>
<dbReference type="SMART" id="SM00486">
    <property type="entry name" value="POLBc"/>
    <property type="match status" value="1"/>
</dbReference>
<evidence type="ECO:0000256" key="7">
    <source>
        <dbReference type="RuleBase" id="RU000442"/>
    </source>
</evidence>
<dbReference type="Pfam" id="PF00136">
    <property type="entry name" value="DNA_pol_B"/>
    <property type="match status" value="1"/>
</dbReference>
<feature type="domain" description="DNA-directed DNA polymerase family B exonuclease" evidence="9">
    <location>
        <begin position="124"/>
        <end position="317"/>
    </location>
</feature>
<evidence type="ECO:0000259" key="8">
    <source>
        <dbReference type="Pfam" id="PF00136"/>
    </source>
</evidence>
<keyword evidence="7" id="KW-0235">DNA replication</keyword>
<evidence type="ECO:0000256" key="3">
    <source>
        <dbReference type="ARBA" id="ARBA00022695"/>
    </source>
</evidence>
<reference evidence="10" key="1">
    <citation type="submission" date="2020-06" db="EMBL/GenBank/DDBJ databases">
        <title>Unique genomic features of the anaerobic methanotrophic archaea.</title>
        <authorList>
            <person name="Chadwick G.L."/>
            <person name="Skennerton C.T."/>
            <person name="Laso-Perez R."/>
            <person name="Leu A.O."/>
            <person name="Speth D.R."/>
            <person name="Yu H."/>
            <person name="Morgan-Lang C."/>
            <person name="Hatzenpichler R."/>
            <person name="Goudeau D."/>
            <person name="Malmstrom R."/>
            <person name="Brazelton W.J."/>
            <person name="Woyke T."/>
            <person name="Hallam S.J."/>
            <person name="Tyson G.W."/>
            <person name="Wegener G."/>
            <person name="Boetius A."/>
            <person name="Orphan V."/>
        </authorList>
    </citation>
    <scope>NUCLEOTIDE SEQUENCE</scope>
</reference>
<dbReference type="InterPro" id="IPR012337">
    <property type="entry name" value="RNaseH-like_sf"/>
</dbReference>
<dbReference type="InterPro" id="IPR006134">
    <property type="entry name" value="DNA-dir_DNA_pol_B_multi_dom"/>
</dbReference>
<gene>
    <name evidence="10" type="primary">pol</name>
    <name evidence="10" type="ORF">FJCIDEAL_00017</name>
</gene>
<dbReference type="InterPro" id="IPR017964">
    <property type="entry name" value="DNA-dir_DNA_pol_B_CS"/>
</dbReference>
<dbReference type="Gene3D" id="1.10.287.690">
    <property type="entry name" value="Helix hairpin bin"/>
    <property type="match status" value="1"/>
</dbReference>
<evidence type="ECO:0000256" key="1">
    <source>
        <dbReference type="ARBA" id="ARBA00005755"/>
    </source>
</evidence>
<comment type="catalytic activity">
    <reaction evidence="6 7">
        <text>DNA(n) + a 2'-deoxyribonucleoside 5'-triphosphate = DNA(n+1) + diphosphate</text>
        <dbReference type="Rhea" id="RHEA:22508"/>
        <dbReference type="Rhea" id="RHEA-COMP:17339"/>
        <dbReference type="Rhea" id="RHEA-COMP:17340"/>
        <dbReference type="ChEBI" id="CHEBI:33019"/>
        <dbReference type="ChEBI" id="CHEBI:61560"/>
        <dbReference type="ChEBI" id="CHEBI:173112"/>
        <dbReference type="EC" id="2.7.7.7"/>
    </reaction>
</comment>
<accession>A0A7G9Z3H5</accession>
<dbReference type="GO" id="GO:0006261">
    <property type="term" value="P:DNA-templated DNA replication"/>
    <property type="evidence" value="ECO:0007669"/>
    <property type="project" value="TreeGrafter"/>
</dbReference>
<dbReference type="PROSITE" id="PS00116">
    <property type="entry name" value="DNA_POLYMERASE_B"/>
    <property type="match status" value="1"/>
</dbReference>
<dbReference type="GO" id="GO:0003887">
    <property type="term" value="F:DNA-directed DNA polymerase activity"/>
    <property type="evidence" value="ECO:0007669"/>
    <property type="project" value="UniProtKB-KW"/>
</dbReference>
<dbReference type="InterPro" id="IPR043502">
    <property type="entry name" value="DNA/RNA_pol_sf"/>
</dbReference>
<dbReference type="PANTHER" id="PTHR10322:SF23">
    <property type="entry name" value="DNA POLYMERASE DELTA CATALYTIC SUBUNIT"/>
    <property type="match status" value="1"/>
</dbReference>
<dbReference type="Gene3D" id="3.90.1600.10">
    <property type="entry name" value="Palm domain of DNA polymerase"/>
    <property type="match status" value="1"/>
</dbReference>
<dbReference type="EC" id="2.7.7.7" evidence="7"/>
<dbReference type="SUPFAM" id="SSF53098">
    <property type="entry name" value="Ribonuclease H-like"/>
    <property type="match status" value="1"/>
</dbReference>
<evidence type="ECO:0000256" key="4">
    <source>
        <dbReference type="ARBA" id="ARBA00022932"/>
    </source>
</evidence>
<dbReference type="InterPro" id="IPR006172">
    <property type="entry name" value="DNA-dir_DNA_pol_B"/>
</dbReference>
<dbReference type="Pfam" id="PF03104">
    <property type="entry name" value="DNA_pol_B_exo1"/>
    <property type="match status" value="1"/>
</dbReference>
<sequence length="829" mass="94016">MEEEGFLLDIDYITEKDEKGTEKPVIRLWCKSEEGADFIVLDKNFEPYFYAFSSSPKSHDIEGKKRQIEEIAIAREDEAIRVKRVEFCQKKFLGVNQNGLKIFASHPRHVPLLREAVSRVGLTVLEADILFAIRYLIDKQLRPFDGVIVEGEEVELSYGTAILASKVIYNKMEELPTLKILAFDCEMATQGGYGMPSPARDPIIIISVAYYEGEEVKSKVFVIADEDYARGDDEKLLRDFLDFVGYLQPNIIVGYNSDGFDWPYIRERAKLYGLRLRVGADGSTVRYEKGGALPGVNITGRLNVDLFKLAKRDLDSVKVKKLENVAEFLGVVRKTERVNLSPREINESWFNRSARERLYEYAKADAVSALGIATKMLPLQIELSKMVGYPLDELAKMGRGRQVEAFLTAEAFKRGELVPPKGGSEKTFEGGFVLLPEKGLHEDVIALDFSSMYPTIMISFNISPDTFVAATEVGEEEVYIAPEVGYAFRKAPDGFFKRIMSDLITRRRAIKADMKSYDKASDEYRLLDIQQQSIKILTNSFYGYTGWSAAKFYKRECAEATTAWGRHFIKRAVKMAEESGFKVIYGDTDSIFVKFPLEVEGDRKKAILKKAEEISARITKELPLELAFQDFFKTIFFTGKKKRYAALTDTGEIVVRGLEVRRGDWCELAKEVQTEVIELILRDKDPEKAMAYVKSVIKDLERGDLPVHKLIIYKTLTRKISAYDTKQAHVIAAEKALASSSHIAYEVGSKVPYVILKGAGKTSDRAFPIDIMERSERNEIYAEGRIYPIDISYYLLHQVIPVAHRVLQLFGYVTSSFEVGGQKTLGDWF</sequence>
<dbReference type="InterPro" id="IPR006133">
    <property type="entry name" value="DNA-dir_DNA_pol_B_exonuc"/>
</dbReference>
<dbReference type="Gene3D" id="1.10.132.60">
    <property type="entry name" value="DNA polymerase family B, C-terminal domain"/>
    <property type="match status" value="1"/>
</dbReference>
<evidence type="ECO:0000256" key="5">
    <source>
        <dbReference type="ARBA" id="ARBA00023125"/>
    </source>
</evidence>
<dbReference type="GO" id="GO:0003677">
    <property type="term" value="F:DNA binding"/>
    <property type="evidence" value="ECO:0007669"/>
    <property type="project" value="UniProtKB-KW"/>
</dbReference>
<dbReference type="SUPFAM" id="SSF56672">
    <property type="entry name" value="DNA/RNA polymerases"/>
    <property type="match status" value="1"/>
</dbReference>
<proteinExistence type="inferred from homology"/>
<feature type="domain" description="DNA-directed DNA polymerase family B multifunctional" evidence="8">
    <location>
        <begin position="395"/>
        <end position="808"/>
    </location>
</feature>
<dbReference type="NCBIfam" id="TIGR00592">
    <property type="entry name" value="pol2"/>
    <property type="match status" value="1"/>
</dbReference>
<dbReference type="PRINTS" id="PR00106">
    <property type="entry name" value="DNAPOLB"/>
</dbReference>
<comment type="similarity">
    <text evidence="1 7">Belongs to the DNA polymerase type-B family.</text>
</comment>
<keyword evidence="3 7" id="KW-0548">Nucleotidyltransferase</keyword>
<dbReference type="AlphaFoldDB" id="A0A7G9Z3H5"/>
<evidence type="ECO:0000259" key="9">
    <source>
        <dbReference type="Pfam" id="PF03104"/>
    </source>
</evidence>
<keyword evidence="5 7" id="KW-0238">DNA-binding</keyword>